<dbReference type="Gene3D" id="1.10.530.10">
    <property type="match status" value="1"/>
</dbReference>
<sequence length="1516" mass="169053">MDNKEYIKQWLASKGLNNSQIAGIMGNLAGESGYSNTIHEGHVQKSFDVNDRVGYGIAQWTDPGRKQGLKNYADSKGTDVSDLDTQLEYMMSEIDPDLLNRMGNSSPEQAVNMFLREFERPQDPDATYAFRVKAGYDAIGSDPASFFFRTGQGAYGVPENTPNPEDPAPPPSFWQESKDKFLDSFYDKGTISVVRSGWAALESMASTGHWTVPGFSNYTPSKEEVDFVNKMLPNDYSAQKFVLMNAMSSDHLNRLVAMKREDLERAYRVSNYGYGLSSLATVAGALLDPWLLVPVLGQEAFVAKSLGRLGAMGMRLSQAKMIRYGELAAQNMGIMGFDRFLAERYGGYQPHYAGAMLIGGIAGVATGVLKDLARRGIENDAVRVLDGAIDNMESHAIANSLDAPLPSEVRANARAILGKYQDSDFIKSIVKEGSEAAELMKTGRIFVMGKEEAKKAAQELGITLSDDFKAFDIKGTGISVLAKEHVTPETLDGLVAHEIGVHEGLQAFLGDSGYKTVMDEVMKRVNNPQTKEWKLAVKTGGGPEEILGHWIEQAPKNDKVFNIIKGKVDAQLRKLGVKSSVSDEELRDIVQRSIQHQIYKESPIHINPDGSMLVHGIRYSQNNIFNVNTWAKWFDDTGASVGKAQKDLPWFIPKSVGKSLEADWFWKTPYGVLVNSKTNSGAKLAELLGHDYRMRPRTAPSALPAEKQAEHLSNRWNSMYSDYMDIRTKYLLETVLSHGLPTPQRMRQFDKDVMECFNARYAGNTAGITRTSWEPAVEQAASKVKEIMEDMWSHAQMPSERLGGVRGKGSLVDPRLDAVDHEFYRVTDEDRLTQLVGKYFKTQEEAVDFFADYARQFVKRDVVRAKLERAENIRYEDAMNVWKKAGSKGEAPEKIAITEDMVDDWIEKESVNWAKGQIDREVSQLTFTGSGRYGDDTATFLRERFPMDTSGEISAPWGGTFCYDRDLRLTSIDRILPKMIKRTAGEIAIHNTLGDAVERAKILDKFVQELGHAERKPGGISPAQRKLEEEAAHALIDRIRGVRGYGTDKTVKDAFSDFVRTKAYGDVGGNMASAQLGELGGAMSYVGGRILMSAIPEISSVYRKIMLGTQKQQLVEEVAKRAFGEDLMNRVWTNSASYESRSFREVSELGSKMALAADKVNEVAKFVGKLTSTVNRLPYLTDRMINEARIWTVLDSVDWANGAKFGTIIKPRNPFSEWNLKAVGINSRAATDALKNDIKKYIGNGVANDVQWIKDNPVTYFQWKMLVDNNAMRAFQQQTVGNMSMLKEANWFTRMFFQFKDFTFRAINGQTMRAMTSRQADDVLAALFSMGTNMMAYAGLTYGRAWARFPEDKTKREQYLKEQLAPWRLAVAAFSRGAITGSIPGFFTDAYEIATGTPMFRTTVDNTVSSNQKQTQSSWNTNKKEWLGNVAYNATRQLPAAQTINKSIQFPVAAYHLATHQGSKQDIQDVVNGLPLNGWLGMMYLTGELKDHSKLPDKPPKKAAPTGGNILDKLMK</sequence>
<feature type="domain" description="Phage tail lysozyme" evidence="2">
    <location>
        <begin position="2"/>
        <end position="131"/>
    </location>
</feature>
<evidence type="ECO:0000256" key="1">
    <source>
        <dbReference type="SAM" id="MobiDB-lite"/>
    </source>
</evidence>
<feature type="compositionally biased region" description="Basic and acidic residues" evidence="1">
    <location>
        <begin position="1491"/>
        <end position="1500"/>
    </location>
</feature>
<proteinExistence type="predicted"/>
<dbReference type="RefSeq" id="WP_149736033.1">
    <property type="nucleotide sequence ID" value="NZ_FQZD01000041.1"/>
</dbReference>
<dbReference type="OrthoDB" id="1698671at2"/>
<protein>
    <recommendedName>
        <fullName evidence="2">Phage tail lysozyme domain-containing protein</fullName>
    </recommendedName>
</protein>
<organism evidence="3 4">
    <name type="scientific">Propionispora hippei DSM 15287</name>
    <dbReference type="NCBI Taxonomy" id="1123003"/>
    <lineage>
        <taxon>Bacteria</taxon>
        <taxon>Bacillati</taxon>
        <taxon>Bacillota</taxon>
        <taxon>Negativicutes</taxon>
        <taxon>Selenomonadales</taxon>
        <taxon>Sporomusaceae</taxon>
        <taxon>Propionispora</taxon>
    </lineage>
</organism>
<dbReference type="Proteomes" id="UP000322917">
    <property type="component" value="Unassembled WGS sequence"/>
</dbReference>
<gene>
    <name evidence="3" type="ORF">SAMN02745170_03435</name>
</gene>
<accession>A0A1M6MGY6</accession>
<dbReference type="EMBL" id="FQZD01000041">
    <property type="protein sequence ID" value="SHJ82708.1"/>
    <property type="molecule type" value="Genomic_DNA"/>
</dbReference>
<keyword evidence="4" id="KW-1185">Reference proteome</keyword>
<evidence type="ECO:0000313" key="4">
    <source>
        <dbReference type="Proteomes" id="UP000322917"/>
    </source>
</evidence>
<evidence type="ECO:0000313" key="3">
    <source>
        <dbReference type="EMBL" id="SHJ82708.1"/>
    </source>
</evidence>
<dbReference type="Pfam" id="PF18013">
    <property type="entry name" value="Phage_lysozyme2"/>
    <property type="match status" value="1"/>
</dbReference>
<feature type="region of interest" description="Disordered" evidence="1">
    <location>
        <begin position="1491"/>
        <end position="1516"/>
    </location>
</feature>
<name>A0A1M6MGY6_9FIRM</name>
<dbReference type="InterPro" id="IPR041219">
    <property type="entry name" value="Phage_lysozyme2"/>
</dbReference>
<evidence type="ECO:0000259" key="2">
    <source>
        <dbReference type="Pfam" id="PF18013"/>
    </source>
</evidence>
<reference evidence="3 4" key="1">
    <citation type="submission" date="2016-11" db="EMBL/GenBank/DDBJ databases">
        <authorList>
            <person name="Varghese N."/>
            <person name="Submissions S."/>
        </authorList>
    </citation>
    <scope>NUCLEOTIDE SEQUENCE [LARGE SCALE GENOMIC DNA]</scope>
    <source>
        <strain evidence="3 4">DSM 15287</strain>
    </source>
</reference>